<name>A0A5J5J1A6_9MICO</name>
<dbReference type="InterPro" id="IPR039424">
    <property type="entry name" value="SBP_5"/>
</dbReference>
<dbReference type="SUPFAM" id="SSF53850">
    <property type="entry name" value="Periplasmic binding protein-like II"/>
    <property type="match status" value="1"/>
</dbReference>
<reference evidence="5" key="1">
    <citation type="submission" date="2019-09" db="EMBL/GenBank/DDBJ databases">
        <title>Mumia zhuanghuii sp. nov. isolated from the intestinal contents of plateau pika (Ochotona curzoniae) in the Qinghai-Tibet plateau of China.</title>
        <authorList>
            <person name="Tian Z."/>
        </authorList>
    </citation>
    <scope>NUCLEOTIDE SEQUENCE [LARGE SCALE GENOMIC DNA]</scope>
    <source>
        <strain evidence="5">JCM 30598</strain>
    </source>
</reference>
<dbReference type="PIRSF" id="PIRSF002741">
    <property type="entry name" value="MppA"/>
    <property type="match status" value="1"/>
</dbReference>
<evidence type="ECO:0000259" key="3">
    <source>
        <dbReference type="Pfam" id="PF00496"/>
    </source>
</evidence>
<keyword evidence="2" id="KW-0732">Signal</keyword>
<evidence type="ECO:0000313" key="4">
    <source>
        <dbReference type="EMBL" id="KAA9105877.1"/>
    </source>
</evidence>
<dbReference type="AlphaFoldDB" id="A0A5J5J1A6"/>
<accession>A0A5J5J1A6</accession>
<dbReference type="Proteomes" id="UP000325827">
    <property type="component" value="Unassembled WGS sequence"/>
</dbReference>
<feature type="chain" id="PRO_5023923317" evidence="2">
    <location>
        <begin position="28"/>
        <end position="512"/>
    </location>
</feature>
<gene>
    <name evidence="4" type="ORF">F6B43_16040</name>
</gene>
<feature type="signal peptide" evidence="2">
    <location>
        <begin position="1"/>
        <end position="27"/>
    </location>
</feature>
<evidence type="ECO:0000256" key="1">
    <source>
        <dbReference type="SAM" id="MobiDB-lite"/>
    </source>
</evidence>
<evidence type="ECO:0000256" key="2">
    <source>
        <dbReference type="SAM" id="SignalP"/>
    </source>
</evidence>
<organism evidence="4 5">
    <name type="scientific">Microbacterium rhizomatis</name>
    <dbReference type="NCBI Taxonomy" id="1631477"/>
    <lineage>
        <taxon>Bacteria</taxon>
        <taxon>Bacillati</taxon>
        <taxon>Actinomycetota</taxon>
        <taxon>Actinomycetes</taxon>
        <taxon>Micrococcales</taxon>
        <taxon>Microbacteriaceae</taxon>
        <taxon>Microbacterium</taxon>
    </lineage>
</organism>
<dbReference type="PANTHER" id="PTHR30290">
    <property type="entry name" value="PERIPLASMIC BINDING COMPONENT OF ABC TRANSPORTER"/>
    <property type="match status" value="1"/>
</dbReference>
<dbReference type="GO" id="GO:1904680">
    <property type="term" value="F:peptide transmembrane transporter activity"/>
    <property type="evidence" value="ECO:0007669"/>
    <property type="project" value="TreeGrafter"/>
</dbReference>
<dbReference type="GO" id="GO:0042597">
    <property type="term" value="C:periplasmic space"/>
    <property type="evidence" value="ECO:0007669"/>
    <property type="project" value="UniProtKB-ARBA"/>
</dbReference>
<protein>
    <submittedName>
        <fullName evidence="4">Peptide ABC transporter substrate-binding protein</fullName>
    </submittedName>
</protein>
<dbReference type="GO" id="GO:0043190">
    <property type="term" value="C:ATP-binding cassette (ABC) transporter complex"/>
    <property type="evidence" value="ECO:0007669"/>
    <property type="project" value="InterPro"/>
</dbReference>
<comment type="caution">
    <text evidence="4">The sequence shown here is derived from an EMBL/GenBank/DDBJ whole genome shotgun (WGS) entry which is preliminary data.</text>
</comment>
<keyword evidence="5" id="KW-1185">Reference proteome</keyword>
<sequence>MRKRRLLSAAALVVAVTVAITACTSTATDDEESTESPTLRIGSSAAPESFDPAELSLGVEIPQFWMLTYDTLLKLNADGTVSPNLATEWSYDESNTKLEVTLRDDVTFTDGAPLNAEAVKANIEHIQAGAGRDKAYADAIAATNVVDDFTVEFELSEPDPMLLTNLARNIGAVGSPEALTTEAIKTTPVGSGPYILDTAATVVGSNYTYDRNPDYWNSEAWPYDRIELLVYTDLTARVNALKAGQVDATWIDGSTAAEVEASGLTVTSSPAEWVGMKINDRAGAVVPALGDLRVRQAINMAFDSQAMLENIDLGFGSLTNVTVLPGSNGFVEALQGTYEYDPDGARKLLAEAGYPDGFDLPMPQFPFRAAYNPTIESALGDIGIRVIWKDFAPTETVQQLYDPTNAMFMTALNGARESWDFYSSAVTPDASGNIAQSTDPELEALLDTARSSSEEDREQANQAVQTWLVENAWFAPWYYRDTVYATSDAVTFEPQFGDALPLISTFAPANSK</sequence>
<dbReference type="OrthoDB" id="9803988at2"/>
<proteinExistence type="predicted"/>
<dbReference type="Gene3D" id="3.10.105.10">
    <property type="entry name" value="Dipeptide-binding Protein, Domain 3"/>
    <property type="match status" value="1"/>
</dbReference>
<dbReference type="GO" id="GO:0015833">
    <property type="term" value="P:peptide transport"/>
    <property type="evidence" value="ECO:0007669"/>
    <property type="project" value="TreeGrafter"/>
</dbReference>
<dbReference type="PROSITE" id="PS51257">
    <property type="entry name" value="PROKAR_LIPOPROTEIN"/>
    <property type="match status" value="1"/>
</dbReference>
<dbReference type="InterPro" id="IPR030678">
    <property type="entry name" value="Peptide/Ni-bd"/>
</dbReference>
<dbReference type="RefSeq" id="WP_150450019.1">
    <property type="nucleotide sequence ID" value="NZ_VYSA01000004.1"/>
</dbReference>
<feature type="region of interest" description="Disordered" evidence="1">
    <location>
        <begin position="26"/>
        <end position="47"/>
    </location>
</feature>
<feature type="domain" description="Solute-binding protein family 5" evidence="3">
    <location>
        <begin position="81"/>
        <end position="413"/>
    </location>
</feature>
<dbReference type="Gene3D" id="3.40.190.10">
    <property type="entry name" value="Periplasmic binding protein-like II"/>
    <property type="match status" value="1"/>
</dbReference>
<dbReference type="InterPro" id="IPR000914">
    <property type="entry name" value="SBP_5_dom"/>
</dbReference>
<dbReference type="Pfam" id="PF00496">
    <property type="entry name" value="SBP_bac_5"/>
    <property type="match status" value="1"/>
</dbReference>
<evidence type="ECO:0000313" key="5">
    <source>
        <dbReference type="Proteomes" id="UP000325827"/>
    </source>
</evidence>
<dbReference type="EMBL" id="VYSA01000004">
    <property type="protein sequence ID" value="KAA9105877.1"/>
    <property type="molecule type" value="Genomic_DNA"/>
</dbReference>